<evidence type="ECO:0000259" key="1">
    <source>
        <dbReference type="Pfam" id="PF13843"/>
    </source>
</evidence>
<evidence type="ECO:0000313" key="3">
    <source>
        <dbReference type="Proteomes" id="UP000237271"/>
    </source>
</evidence>
<dbReference type="PANTHER" id="PTHR46599">
    <property type="entry name" value="PIGGYBAC TRANSPOSABLE ELEMENT-DERIVED PROTEIN 4"/>
    <property type="match status" value="1"/>
</dbReference>
<name>A0A2P4XUG1_9STRA</name>
<feature type="domain" description="PiggyBac transposable element-derived protein" evidence="1">
    <location>
        <begin position="9"/>
        <end position="89"/>
    </location>
</feature>
<dbReference type="AlphaFoldDB" id="A0A2P4XUG1"/>
<dbReference type="OrthoDB" id="104649at2759"/>
<dbReference type="InterPro" id="IPR029526">
    <property type="entry name" value="PGBD"/>
</dbReference>
<dbReference type="EMBL" id="NCKW01007919">
    <property type="protein sequence ID" value="POM69191.1"/>
    <property type="molecule type" value="Genomic_DNA"/>
</dbReference>
<dbReference type="Pfam" id="PF13843">
    <property type="entry name" value="DDE_Tnp_1_7"/>
    <property type="match status" value="1"/>
</dbReference>
<comment type="caution">
    <text evidence="2">The sequence shown here is derived from an EMBL/GenBank/DDBJ whole genome shotgun (WGS) entry which is preliminary data.</text>
</comment>
<proteinExistence type="predicted"/>
<dbReference type="PANTHER" id="PTHR46599:SF3">
    <property type="entry name" value="PIGGYBAC TRANSPOSABLE ELEMENT-DERIVED PROTEIN 4"/>
    <property type="match status" value="1"/>
</dbReference>
<gene>
    <name evidence="2" type="ORF">PHPALM_14552</name>
</gene>
<dbReference type="Proteomes" id="UP000237271">
    <property type="component" value="Unassembled WGS sequence"/>
</dbReference>
<accession>A0A2P4XUG1</accession>
<evidence type="ECO:0000313" key="2">
    <source>
        <dbReference type="EMBL" id="POM69191.1"/>
    </source>
</evidence>
<reference evidence="2 3" key="1">
    <citation type="journal article" date="2017" name="Genome Biol. Evol.">
        <title>Phytophthora megakarya and P. palmivora, closely related causal agents of cacao black pod rot, underwent increases in genome sizes and gene numbers by different mechanisms.</title>
        <authorList>
            <person name="Ali S.S."/>
            <person name="Shao J."/>
            <person name="Lary D.J."/>
            <person name="Kronmiller B."/>
            <person name="Shen D."/>
            <person name="Strem M.D."/>
            <person name="Amoako-Attah I."/>
            <person name="Akrofi A.Y."/>
            <person name="Begoude B.A."/>
            <person name="Ten Hoopen G.M."/>
            <person name="Coulibaly K."/>
            <person name="Kebe B.I."/>
            <person name="Melnick R.L."/>
            <person name="Guiltinan M.J."/>
            <person name="Tyler B.M."/>
            <person name="Meinhardt L.W."/>
            <person name="Bailey B.A."/>
        </authorList>
    </citation>
    <scope>NUCLEOTIDE SEQUENCE [LARGE SCALE GENOMIC DNA]</scope>
    <source>
        <strain evidence="3">sbr112.9</strain>
    </source>
</reference>
<organism evidence="2 3">
    <name type="scientific">Phytophthora palmivora</name>
    <dbReference type="NCBI Taxonomy" id="4796"/>
    <lineage>
        <taxon>Eukaryota</taxon>
        <taxon>Sar</taxon>
        <taxon>Stramenopiles</taxon>
        <taxon>Oomycota</taxon>
        <taxon>Peronosporomycetes</taxon>
        <taxon>Peronosporales</taxon>
        <taxon>Peronosporaceae</taxon>
        <taxon>Phytophthora</taxon>
    </lineage>
</organism>
<keyword evidence="3" id="KW-1185">Reference proteome</keyword>
<protein>
    <submittedName>
        <fullName evidence="2">Hsp70-like protein</fullName>
    </submittedName>
</protein>
<sequence length="91" mass="10455">MAKFKEILPHELANFNGLLCARALGPHRGQLSHHWETNAQGAVPRVRARHRFEDVIRCLHFSDNDSPDVRHIKTWKIQVVVDAINNSLQPE</sequence>